<keyword evidence="2" id="KW-1185">Reference proteome</keyword>
<reference evidence="2" key="1">
    <citation type="journal article" date="2019" name="Int. J. Syst. Evol. Microbiol.">
        <title>The Global Catalogue of Microorganisms (GCM) 10K type strain sequencing project: providing services to taxonomists for standard genome sequencing and annotation.</title>
        <authorList>
            <consortium name="The Broad Institute Genomics Platform"/>
            <consortium name="The Broad Institute Genome Sequencing Center for Infectious Disease"/>
            <person name="Wu L."/>
            <person name="Ma J."/>
        </authorList>
    </citation>
    <scope>NUCLEOTIDE SEQUENCE [LARGE SCALE GENOMIC DNA]</scope>
    <source>
        <strain evidence="2">CGMCC 1.8860</strain>
    </source>
</reference>
<comment type="caution">
    <text evidence="1">The sequence shown here is derived from an EMBL/GenBank/DDBJ whole genome shotgun (WGS) entry which is preliminary data.</text>
</comment>
<dbReference type="RefSeq" id="WP_188695426.1">
    <property type="nucleotide sequence ID" value="NZ_BMLY01000005.1"/>
</dbReference>
<protein>
    <submittedName>
        <fullName evidence="1">Uncharacterized protein</fullName>
    </submittedName>
</protein>
<evidence type="ECO:0000313" key="1">
    <source>
        <dbReference type="EMBL" id="GGP27128.1"/>
    </source>
</evidence>
<evidence type="ECO:0000313" key="2">
    <source>
        <dbReference type="Proteomes" id="UP000621859"/>
    </source>
</evidence>
<proteinExistence type="predicted"/>
<organism evidence="1 2">
    <name type="scientific">Silvimonas amylolytica</name>
    <dbReference type="NCBI Taxonomy" id="449663"/>
    <lineage>
        <taxon>Bacteria</taxon>
        <taxon>Pseudomonadati</taxon>
        <taxon>Pseudomonadota</taxon>
        <taxon>Betaproteobacteria</taxon>
        <taxon>Neisseriales</taxon>
        <taxon>Chitinibacteraceae</taxon>
        <taxon>Silvimonas</taxon>
    </lineage>
</organism>
<gene>
    <name evidence="1" type="ORF">GCM10010971_29470</name>
</gene>
<dbReference type="EMBL" id="BMLY01000005">
    <property type="protein sequence ID" value="GGP27128.1"/>
    <property type="molecule type" value="Genomic_DNA"/>
</dbReference>
<accession>A0ABQ2PP79</accession>
<sequence>MVLPGKNTHVFYVHSPITWSLAQAIIARLDRADVRLIGARGMAGPEMDLVVEDDGGLSIEQTCAYLQQLLGVCQPGRGLVLYVPHTVFLAGQLLRHSARVQQIYYLEEGLTSTQPARLANIPPLLADAAPLLHALQQHGLLDALQLDPSDVLQLPHTPSIAFDWHNTRYGGRFACSADAFSGMPGVTLLDLPRHPHLQAAQLVSFASVLNRFAPGTASQGQLEARCAQLLSMAETLDAHHDTHQALLFRLHPRDTHGLPRWFYDAWQRYARTYPCWCEVHGLDALAEPALLNFARYHVVGQSAQSKYVTAWWGATRLTQPYPAF</sequence>
<dbReference type="Proteomes" id="UP000621859">
    <property type="component" value="Unassembled WGS sequence"/>
</dbReference>
<name>A0ABQ2PP79_9NEIS</name>